<feature type="transmembrane region" description="Helical" evidence="8">
    <location>
        <begin position="313"/>
        <end position="335"/>
    </location>
</feature>
<feature type="transmembrane region" description="Helical" evidence="8">
    <location>
        <begin position="79"/>
        <end position="99"/>
    </location>
</feature>
<evidence type="ECO:0000256" key="8">
    <source>
        <dbReference type="RuleBase" id="RU363064"/>
    </source>
</evidence>
<keyword evidence="7 8" id="KW-0472">Membrane</keyword>
<dbReference type="PROSITE" id="PS00873">
    <property type="entry name" value="NA_ALANINE_SYMP"/>
    <property type="match status" value="1"/>
</dbReference>
<evidence type="ECO:0000256" key="2">
    <source>
        <dbReference type="ARBA" id="ARBA00009261"/>
    </source>
</evidence>
<feature type="transmembrane region" description="Helical" evidence="8">
    <location>
        <begin position="430"/>
        <end position="449"/>
    </location>
</feature>
<keyword evidence="6 8" id="KW-1133">Transmembrane helix</keyword>
<name>A0ABS6G8L4_9FIRM</name>
<evidence type="ECO:0000256" key="1">
    <source>
        <dbReference type="ARBA" id="ARBA00004651"/>
    </source>
</evidence>
<evidence type="ECO:0000313" key="10">
    <source>
        <dbReference type="Proteomes" id="UP000779508"/>
    </source>
</evidence>
<gene>
    <name evidence="9" type="ORF">KQI88_15020</name>
</gene>
<evidence type="ECO:0000313" key="9">
    <source>
        <dbReference type="EMBL" id="MBU5677731.1"/>
    </source>
</evidence>
<proteinExistence type="inferred from homology"/>
<comment type="similarity">
    <text evidence="2 8">Belongs to the alanine or glycine:cation symporter (AGCS) (TC 2.A.25) family.</text>
</comment>
<keyword evidence="3 8" id="KW-0813">Transport</keyword>
<comment type="caution">
    <text evidence="9">The sequence shown here is derived from an EMBL/GenBank/DDBJ whole genome shotgun (WGS) entry which is preliminary data.</text>
</comment>
<feature type="transmembrane region" description="Helical" evidence="8">
    <location>
        <begin position="190"/>
        <end position="210"/>
    </location>
</feature>
<feature type="transmembrane region" description="Helical" evidence="8">
    <location>
        <begin position="105"/>
        <end position="128"/>
    </location>
</feature>
<comment type="subcellular location">
    <subcellularLocation>
        <location evidence="1 8">Cell membrane</location>
        <topology evidence="1 8">Multi-pass membrane protein</topology>
    </subcellularLocation>
</comment>
<feature type="transmembrane region" description="Helical" evidence="8">
    <location>
        <begin position="20"/>
        <end position="37"/>
    </location>
</feature>
<dbReference type="Proteomes" id="UP000779508">
    <property type="component" value="Unassembled WGS sequence"/>
</dbReference>
<evidence type="ECO:0000256" key="6">
    <source>
        <dbReference type="ARBA" id="ARBA00022989"/>
    </source>
</evidence>
<dbReference type="NCBIfam" id="TIGR00835">
    <property type="entry name" value="agcS"/>
    <property type="match status" value="1"/>
</dbReference>
<dbReference type="PANTHER" id="PTHR30330:SF3">
    <property type="entry name" value="TRANSCRIPTIONAL REGULATOR, LRP FAMILY"/>
    <property type="match status" value="1"/>
</dbReference>
<evidence type="ECO:0000256" key="5">
    <source>
        <dbReference type="ARBA" id="ARBA00022692"/>
    </source>
</evidence>
<feature type="transmembrane region" description="Helical" evidence="8">
    <location>
        <begin position="404"/>
        <end position="424"/>
    </location>
</feature>
<dbReference type="PANTHER" id="PTHR30330">
    <property type="entry name" value="AGSS FAMILY TRANSPORTER, SODIUM-ALANINE"/>
    <property type="match status" value="1"/>
</dbReference>
<reference evidence="9 10" key="1">
    <citation type="submission" date="2021-06" db="EMBL/GenBank/DDBJ databases">
        <authorList>
            <person name="Sun Q."/>
            <person name="Li D."/>
        </authorList>
    </citation>
    <scope>NUCLEOTIDE SEQUENCE [LARGE SCALE GENOMIC DNA]</scope>
    <source>
        <strain evidence="9 10">MSJ-5</strain>
    </source>
</reference>
<dbReference type="Pfam" id="PF01235">
    <property type="entry name" value="Na_Ala_symp"/>
    <property type="match status" value="1"/>
</dbReference>
<accession>A0ABS6G8L4</accession>
<feature type="transmembrane region" description="Helical" evidence="8">
    <location>
        <begin position="364"/>
        <end position="384"/>
    </location>
</feature>
<protein>
    <submittedName>
        <fullName evidence="9">Sodium:alanine symporter family protein</fullName>
    </submittedName>
</protein>
<feature type="transmembrane region" description="Helical" evidence="8">
    <location>
        <begin position="254"/>
        <end position="272"/>
    </location>
</feature>
<dbReference type="InterPro" id="IPR001463">
    <property type="entry name" value="Na/Ala_symport"/>
</dbReference>
<feature type="transmembrane region" description="Helical" evidence="8">
    <location>
        <begin position="222"/>
        <end position="242"/>
    </location>
</feature>
<sequence length="465" mass="49344">MFAFLSTIEQINDFLNGLVWGPYMLVLLVGTGIFFTFRTNFFQIRKFIYAMQETLMKIFVKSEGGEDGDITPFQAVSTALAATVGTGNIAGVATAIALGGPGAVFWMWISAFFGMMTKFAEVVLAVQYREKNADGSWSGGPMYYIRNGLNLKWLATLFAILGAFAAFGIGNMVQSNSVAEAINATFNIPHYVTGIVLAVGAALVIIGGIGRIASVTEKLVPFMALFYIIGAVLILILNASGIPGAFAEIFSHAFSARAATGGFAGAAVMMAMRYGVARGVFTNEAGLGSAPIAHAAAKTDHPVRQGLWGIFEVFVDTILICSVTALAILSTGVWLPANTGGEQLTGAALTTAAFNRGLPGPGGIIVAIGILLFAFSTILGWAYYGEKCAEYLFGPKVKKYYRILWIPLVFVGTVANLELIWGIADTMNGLMAIPNLIGLLGLSGVVFKLTKEFFADKSFAKGPNK</sequence>
<organism evidence="9 10">
    <name type="scientific">Alkaliphilus flagellatus</name>
    <dbReference type="NCBI Taxonomy" id="2841507"/>
    <lineage>
        <taxon>Bacteria</taxon>
        <taxon>Bacillati</taxon>
        <taxon>Bacillota</taxon>
        <taxon>Clostridia</taxon>
        <taxon>Peptostreptococcales</taxon>
        <taxon>Natronincolaceae</taxon>
        <taxon>Alkaliphilus</taxon>
    </lineage>
</organism>
<keyword evidence="10" id="KW-1185">Reference proteome</keyword>
<evidence type="ECO:0000256" key="4">
    <source>
        <dbReference type="ARBA" id="ARBA00022475"/>
    </source>
</evidence>
<evidence type="ECO:0000256" key="3">
    <source>
        <dbReference type="ARBA" id="ARBA00022448"/>
    </source>
</evidence>
<feature type="transmembrane region" description="Helical" evidence="8">
    <location>
        <begin position="149"/>
        <end position="170"/>
    </location>
</feature>
<keyword evidence="4 8" id="KW-1003">Cell membrane</keyword>
<dbReference type="EMBL" id="JAHLQK010000006">
    <property type="protein sequence ID" value="MBU5677731.1"/>
    <property type="molecule type" value="Genomic_DNA"/>
</dbReference>
<dbReference type="RefSeq" id="WP_216418694.1">
    <property type="nucleotide sequence ID" value="NZ_JAHLQK010000006.1"/>
</dbReference>
<keyword evidence="8" id="KW-0769">Symport</keyword>
<evidence type="ECO:0000256" key="7">
    <source>
        <dbReference type="ARBA" id="ARBA00023136"/>
    </source>
</evidence>
<keyword evidence="5 8" id="KW-0812">Transmembrane</keyword>